<evidence type="ECO:0000256" key="6">
    <source>
        <dbReference type="SAM" id="Phobius"/>
    </source>
</evidence>
<evidence type="ECO:0000259" key="7">
    <source>
        <dbReference type="PROSITE" id="PS50887"/>
    </source>
</evidence>
<dbReference type="EMBL" id="JAJEQR010000037">
    <property type="protein sequence ID" value="MCC2231738.1"/>
    <property type="molecule type" value="Genomic_DNA"/>
</dbReference>
<dbReference type="SMART" id="SM00267">
    <property type="entry name" value="GGDEF"/>
    <property type="match status" value="1"/>
</dbReference>
<dbReference type="Gene3D" id="3.30.70.270">
    <property type="match status" value="1"/>
</dbReference>
<sequence>MGAAKKRKIEVRHYIIGIAVFVVAVAVSLIIFFLASSRMIRDKSEDAMRENLLRQSDHLVSILQLHYQYLNSVAEEIGEREGFITEENLRTIAFLQKNTDLDRTALIEADGTSHYDNGVIKNVAYRRYFIEGMNGKETLSDPLESSVDQETRVVLGVPVYRGDEVIGIVGGSYNVTALSQTMLNDTFGGVGYSLIVTAEGKIIAHHGEPVYQKTFTYGENFFDFYSENYNSNDLERVQNDFSQGNQGLLELNILPQTEESRYLAYAPFGMNDWMICYVIPVSAAQDAYSFIGNYETTFLGVFSLFVCLLICYIIHISGSRNRELLYYAQRDSLTGLYNKKNTEEQINAFLQEAQPEVHHAFFIMDMDCFKQINDKYGHATGDQALEAFGSLLQSYFRQSDILGRVGGDEFVVFMKHVKNAENASTRAKELLTKLHSLAVGNMERPMSASIGLVMAPDEGDCYMELYQKADHALYQAKKRGKNQCVIFSREMNAKQAEE</sequence>
<evidence type="ECO:0000313" key="8">
    <source>
        <dbReference type="EMBL" id="MCC2231738.1"/>
    </source>
</evidence>
<dbReference type="InterPro" id="IPR043128">
    <property type="entry name" value="Rev_trsase/Diguanyl_cyclase"/>
</dbReference>
<dbReference type="Pfam" id="PF00990">
    <property type="entry name" value="GGDEF"/>
    <property type="match status" value="1"/>
</dbReference>
<evidence type="ECO:0000256" key="3">
    <source>
        <dbReference type="ARBA" id="ARBA00022692"/>
    </source>
</evidence>
<dbReference type="AlphaFoldDB" id="A0AAE3ECC4"/>
<accession>A0AAE3ECC4</accession>
<dbReference type="Gene3D" id="3.30.450.20">
    <property type="entry name" value="PAS domain"/>
    <property type="match status" value="1"/>
</dbReference>
<dbReference type="GO" id="GO:0043709">
    <property type="term" value="P:cell adhesion involved in single-species biofilm formation"/>
    <property type="evidence" value="ECO:0007669"/>
    <property type="project" value="TreeGrafter"/>
</dbReference>
<dbReference type="SUPFAM" id="SSF55073">
    <property type="entry name" value="Nucleotide cyclase"/>
    <property type="match status" value="1"/>
</dbReference>
<dbReference type="CDD" id="cd01949">
    <property type="entry name" value="GGDEF"/>
    <property type="match status" value="1"/>
</dbReference>
<reference evidence="8" key="1">
    <citation type="submission" date="2021-10" db="EMBL/GenBank/DDBJ databases">
        <title>Anaerobic single-cell dispensing facilitates the cultivation of human gut bacteria.</title>
        <authorList>
            <person name="Afrizal A."/>
        </authorList>
    </citation>
    <scope>NUCLEOTIDE SEQUENCE</scope>
    <source>
        <strain evidence="8">CLA-AA-H215</strain>
    </source>
</reference>
<dbReference type="GO" id="GO:0052621">
    <property type="term" value="F:diguanylate cyclase activity"/>
    <property type="evidence" value="ECO:0007669"/>
    <property type="project" value="UniProtKB-EC"/>
</dbReference>
<dbReference type="InterPro" id="IPR033479">
    <property type="entry name" value="dCache_1"/>
</dbReference>
<evidence type="ECO:0000313" key="9">
    <source>
        <dbReference type="Proteomes" id="UP001198182"/>
    </source>
</evidence>
<proteinExistence type="predicted"/>
<dbReference type="GO" id="GO:0005886">
    <property type="term" value="C:plasma membrane"/>
    <property type="evidence" value="ECO:0007669"/>
    <property type="project" value="UniProtKB-SubCell"/>
</dbReference>
<dbReference type="NCBIfam" id="TIGR00254">
    <property type="entry name" value="GGDEF"/>
    <property type="match status" value="1"/>
</dbReference>
<evidence type="ECO:0000256" key="2">
    <source>
        <dbReference type="ARBA" id="ARBA00022475"/>
    </source>
</evidence>
<dbReference type="PANTHER" id="PTHR45138:SF9">
    <property type="entry name" value="DIGUANYLATE CYCLASE DGCM-RELATED"/>
    <property type="match status" value="1"/>
</dbReference>
<feature type="transmembrane region" description="Helical" evidence="6">
    <location>
        <begin position="296"/>
        <end position="314"/>
    </location>
</feature>
<comment type="caution">
    <text evidence="8">The sequence shown here is derived from an EMBL/GenBank/DDBJ whole genome shotgun (WGS) entry which is preliminary data.</text>
</comment>
<feature type="domain" description="GGDEF" evidence="7">
    <location>
        <begin position="357"/>
        <end position="489"/>
    </location>
</feature>
<gene>
    <name evidence="8" type="ORF">LKD81_12145</name>
</gene>
<dbReference type="GO" id="GO:1902201">
    <property type="term" value="P:negative regulation of bacterial-type flagellum-dependent cell motility"/>
    <property type="evidence" value="ECO:0007669"/>
    <property type="project" value="TreeGrafter"/>
</dbReference>
<organism evidence="8 9">
    <name type="scientific">Hominifimenecus microfluidus</name>
    <dbReference type="NCBI Taxonomy" id="2885348"/>
    <lineage>
        <taxon>Bacteria</taxon>
        <taxon>Bacillati</taxon>
        <taxon>Bacillota</taxon>
        <taxon>Clostridia</taxon>
        <taxon>Lachnospirales</taxon>
        <taxon>Lachnospiraceae</taxon>
        <taxon>Hominifimenecus</taxon>
    </lineage>
</organism>
<dbReference type="FunFam" id="3.30.70.270:FF:000001">
    <property type="entry name" value="Diguanylate cyclase domain protein"/>
    <property type="match status" value="1"/>
</dbReference>
<keyword evidence="9" id="KW-1185">Reference proteome</keyword>
<keyword evidence="2" id="KW-1003">Cell membrane</keyword>
<keyword evidence="3 6" id="KW-0812">Transmembrane</keyword>
<dbReference type="InterPro" id="IPR029787">
    <property type="entry name" value="Nucleotide_cyclase"/>
</dbReference>
<dbReference type="CDD" id="cd12912">
    <property type="entry name" value="PDC2_MCP_like"/>
    <property type="match status" value="1"/>
</dbReference>
<evidence type="ECO:0000256" key="5">
    <source>
        <dbReference type="ARBA" id="ARBA00023136"/>
    </source>
</evidence>
<dbReference type="PROSITE" id="PS50887">
    <property type="entry name" value="GGDEF"/>
    <property type="match status" value="1"/>
</dbReference>
<dbReference type="EC" id="2.7.7.65" evidence="8"/>
<dbReference type="CDD" id="cd18773">
    <property type="entry name" value="PDC1_HK_sensor"/>
    <property type="match status" value="1"/>
</dbReference>
<dbReference type="InterPro" id="IPR050469">
    <property type="entry name" value="Diguanylate_Cyclase"/>
</dbReference>
<evidence type="ECO:0000256" key="1">
    <source>
        <dbReference type="ARBA" id="ARBA00004651"/>
    </source>
</evidence>
<dbReference type="Proteomes" id="UP001198182">
    <property type="component" value="Unassembled WGS sequence"/>
</dbReference>
<keyword evidence="4 6" id="KW-1133">Transmembrane helix</keyword>
<comment type="subcellular location">
    <subcellularLocation>
        <location evidence="1">Cell membrane</location>
        <topology evidence="1">Multi-pass membrane protein</topology>
    </subcellularLocation>
</comment>
<feature type="transmembrane region" description="Helical" evidence="6">
    <location>
        <begin position="14"/>
        <end position="35"/>
    </location>
</feature>
<dbReference type="InterPro" id="IPR000160">
    <property type="entry name" value="GGDEF_dom"/>
</dbReference>
<keyword evidence="8" id="KW-0808">Transferase</keyword>
<dbReference type="PANTHER" id="PTHR45138">
    <property type="entry name" value="REGULATORY COMPONENTS OF SENSORY TRANSDUCTION SYSTEM"/>
    <property type="match status" value="1"/>
</dbReference>
<dbReference type="RefSeq" id="WP_308454256.1">
    <property type="nucleotide sequence ID" value="NZ_JAJEQR010000037.1"/>
</dbReference>
<keyword evidence="8" id="KW-0548">Nucleotidyltransferase</keyword>
<evidence type="ECO:0000256" key="4">
    <source>
        <dbReference type="ARBA" id="ARBA00022989"/>
    </source>
</evidence>
<name>A0AAE3ECC4_9FIRM</name>
<keyword evidence="5 6" id="KW-0472">Membrane</keyword>
<dbReference type="Pfam" id="PF02743">
    <property type="entry name" value="dCache_1"/>
    <property type="match status" value="1"/>
</dbReference>
<protein>
    <submittedName>
        <fullName evidence="8">Diguanylate cyclase</fullName>
        <ecNumber evidence="8">2.7.7.65</ecNumber>
    </submittedName>
</protein>